<dbReference type="Gene3D" id="3.30.160.100">
    <property type="entry name" value="Ribosome hibernation promotion factor-like"/>
    <property type="match status" value="1"/>
</dbReference>
<dbReference type="InterPro" id="IPR036567">
    <property type="entry name" value="RHF-like"/>
</dbReference>
<dbReference type="Pfam" id="PF02482">
    <property type="entry name" value="Ribosomal_S30AE"/>
    <property type="match status" value="1"/>
</dbReference>
<comment type="caution">
    <text evidence="1">The sequence shown here is derived from an EMBL/GenBank/DDBJ whole genome shotgun (WGS) entry which is preliminary data.</text>
</comment>
<keyword evidence="2" id="KW-1185">Reference proteome</keyword>
<evidence type="ECO:0000313" key="1">
    <source>
        <dbReference type="EMBL" id="MFD0860623.1"/>
    </source>
</evidence>
<name>A0ABW3CS73_9FLAO</name>
<dbReference type="InterPro" id="IPR003489">
    <property type="entry name" value="RHF/RaiA"/>
</dbReference>
<dbReference type="Proteomes" id="UP001596978">
    <property type="component" value="Unassembled WGS sequence"/>
</dbReference>
<dbReference type="RefSeq" id="WP_386402201.1">
    <property type="nucleotide sequence ID" value="NZ_JBHTJH010000001.1"/>
</dbReference>
<reference evidence="2" key="1">
    <citation type="journal article" date="2019" name="Int. J. Syst. Evol. Microbiol.">
        <title>The Global Catalogue of Microorganisms (GCM) 10K type strain sequencing project: providing services to taxonomists for standard genome sequencing and annotation.</title>
        <authorList>
            <consortium name="The Broad Institute Genomics Platform"/>
            <consortium name="The Broad Institute Genome Sequencing Center for Infectious Disease"/>
            <person name="Wu L."/>
            <person name="Ma J."/>
        </authorList>
    </citation>
    <scope>NUCLEOTIDE SEQUENCE [LARGE SCALE GENOMIC DNA]</scope>
    <source>
        <strain evidence="2">CCUG 62952</strain>
    </source>
</reference>
<dbReference type="EMBL" id="JBHTJH010000001">
    <property type="protein sequence ID" value="MFD0860623.1"/>
    <property type="molecule type" value="Genomic_DNA"/>
</dbReference>
<sequence>MFINYTYKNTDQDDQLEDVASKELSRLSHQFEFITKATVLFEEIDADGKDKICKVTLASPGDPIEISETANAFRHAIVAVAHKLMDILKERNDAIEGEA</sequence>
<accession>A0ABW3CS73</accession>
<organism evidence="1 2">
    <name type="scientific">Sungkyunkwania multivorans</name>
    <dbReference type="NCBI Taxonomy" id="1173618"/>
    <lineage>
        <taxon>Bacteria</taxon>
        <taxon>Pseudomonadati</taxon>
        <taxon>Bacteroidota</taxon>
        <taxon>Flavobacteriia</taxon>
        <taxon>Flavobacteriales</taxon>
        <taxon>Flavobacteriaceae</taxon>
        <taxon>Sungkyunkwania</taxon>
    </lineage>
</organism>
<proteinExistence type="predicted"/>
<evidence type="ECO:0000313" key="2">
    <source>
        <dbReference type="Proteomes" id="UP001596978"/>
    </source>
</evidence>
<protein>
    <submittedName>
        <fullName evidence="1">HPF/RaiA family ribosome-associated protein</fullName>
    </submittedName>
</protein>
<gene>
    <name evidence="1" type="ORF">ACFQ1M_00260</name>
</gene>
<dbReference type="SUPFAM" id="SSF69754">
    <property type="entry name" value="Ribosome binding protein Y (YfiA homologue)"/>
    <property type="match status" value="1"/>
</dbReference>